<feature type="non-terminal residue" evidence="2">
    <location>
        <position position="51"/>
    </location>
</feature>
<keyword evidence="3" id="KW-1185">Reference proteome</keyword>
<feature type="non-terminal residue" evidence="2">
    <location>
        <position position="1"/>
    </location>
</feature>
<reference evidence="2 3" key="1">
    <citation type="journal article" date="2013" name="BMC Genomics">
        <title>The miniature genome of a carnivorous plant Genlisea aurea contains a low number of genes and short non-coding sequences.</title>
        <authorList>
            <person name="Leushkin E.V."/>
            <person name="Sutormin R.A."/>
            <person name="Nabieva E.R."/>
            <person name="Penin A.A."/>
            <person name="Kondrashov A.S."/>
            <person name="Logacheva M.D."/>
        </authorList>
    </citation>
    <scope>NUCLEOTIDE SEQUENCE [LARGE SCALE GENOMIC DNA]</scope>
</reference>
<evidence type="ECO:0000256" key="1">
    <source>
        <dbReference type="SAM" id="MobiDB-lite"/>
    </source>
</evidence>
<evidence type="ECO:0000313" key="2">
    <source>
        <dbReference type="EMBL" id="EPS61795.1"/>
    </source>
</evidence>
<proteinExistence type="predicted"/>
<dbReference type="Proteomes" id="UP000015453">
    <property type="component" value="Unassembled WGS sequence"/>
</dbReference>
<dbReference type="OrthoDB" id="758082at2759"/>
<gene>
    <name evidence="2" type="ORF">M569_12999</name>
</gene>
<dbReference type="AlphaFoldDB" id="S8C4I2"/>
<dbReference type="EMBL" id="AUSU01006587">
    <property type="protein sequence ID" value="EPS61795.1"/>
    <property type="molecule type" value="Genomic_DNA"/>
</dbReference>
<accession>S8C4I2</accession>
<organism evidence="2 3">
    <name type="scientific">Genlisea aurea</name>
    <dbReference type="NCBI Taxonomy" id="192259"/>
    <lineage>
        <taxon>Eukaryota</taxon>
        <taxon>Viridiplantae</taxon>
        <taxon>Streptophyta</taxon>
        <taxon>Embryophyta</taxon>
        <taxon>Tracheophyta</taxon>
        <taxon>Spermatophyta</taxon>
        <taxon>Magnoliopsida</taxon>
        <taxon>eudicotyledons</taxon>
        <taxon>Gunneridae</taxon>
        <taxon>Pentapetalae</taxon>
        <taxon>asterids</taxon>
        <taxon>lamiids</taxon>
        <taxon>Lamiales</taxon>
        <taxon>Lentibulariaceae</taxon>
        <taxon>Genlisea</taxon>
    </lineage>
</organism>
<comment type="caution">
    <text evidence="2">The sequence shown here is derived from an EMBL/GenBank/DDBJ whole genome shotgun (WGS) entry which is preliminary data.</text>
</comment>
<feature type="compositionally biased region" description="Polar residues" evidence="1">
    <location>
        <begin position="1"/>
        <end position="11"/>
    </location>
</feature>
<feature type="region of interest" description="Disordered" evidence="1">
    <location>
        <begin position="1"/>
        <end position="51"/>
    </location>
</feature>
<evidence type="ECO:0000313" key="3">
    <source>
        <dbReference type="Proteomes" id="UP000015453"/>
    </source>
</evidence>
<name>S8C4I2_9LAMI</name>
<protein>
    <submittedName>
        <fullName evidence="2">Uncharacterized protein</fullName>
    </submittedName>
</protein>
<sequence>ENASFSYSTTGEKGESTGLRQMSDLPGHGTGQPEARVTEGTAAAHPIGRNT</sequence>